<proteinExistence type="predicted"/>
<evidence type="ECO:0000256" key="5">
    <source>
        <dbReference type="SAM" id="Phobius"/>
    </source>
</evidence>
<evidence type="ECO:0000313" key="8">
    <source>
        <dbReference type="Proteomes" id="UP001159363"/>
    </source>
</evidence>
<evidence type="ECO:0000256" key="4">
    <source>
        <dbReference type="ARBA" id="ARBA00023136"/>
    </source>
</evidence>
<protein>
    <recommendedName>
        <fullName evidence="6">ABC-2 type transporter transmembrane domain-containing protein</fullName>
    </recommendedName>
</protein>
<evidence type="ECO:0000256" key="3">
    <source>
        <dbReference type="ARBA" id="ARBA00022989"/>
    </source>
</evidence>
<evidence type="ECO:0000256" key="1">
    <source>
        <dbReference type="ARBA" id="ARBA00004141"/>
    </source>
</evidence>
<reference evidence="7 8" key="1">
    <citation type="submission" date="2023-02" db="EMBL/GenBank/DDBJ databases">
        <title>LHISI_Scaffold_Assembly.</title>
        <authorList>
            <person name="Stuart O.P."/>
            <person name="Cleave R."/>
            <person name="Magrath M.J.L."/>
            <person name="Mikheyev A.S."/>
        </authorList>
    </citation>
    <scope>NUCLEOTIDE SEQUENCE [LARGE SCALE GENOMIC DNA]</scope>
    <source>
        <strain evidence="7">Daus_M_001</strain>
        <tissue evidence="7">Leg muscle</tissue>
    </source>
</reference>
<keyword evidence="4 5" id="KW-0472">Membrane</keyword>
<dbReference type="Proteomes" id="UP001159363">
    <property type="component" value="Chromosome 14"/>
</dbReference>
<feature type="transmembrane region" description="Helical" evidence="5">
    <location>
        <begin position="128"/>
        <end position="152"/>
    </location>
</feature>
<evidence type="ECO:0000313" key="7">
    <source>
        <dbReference type="EMBL" id="KAJ8868071.1"/>
    </source>
</evidence>
<keyword evidence="8" id="KW-1185">Reference proteome</keyword>
<keyword evidence="3 5" id="KW-1133">Transmembrane helix</keyword>
<name>A0ABQ9G6K1_9NEOP</name>
<keyword evidence="2 5" id="KW-0812">Transmembrane</keyword>
<accession>A0ABQ9G6K1</accession>
<sequence>MAVHDEVSTFEINHRKKSLPRSVHILMGALSNMRPVKVKAEHRAVQQLPCHTCQINGDAARQSAPGNVPHQPAARPIARVLAACSDQQADTGPVPREANRRIGLLLEPLLFTILIYWLAGLRATMHSFLATAFITMLTINVSTACGCFFSSAFESVGLAMACLVPFDYVLMITSGLFVRLGYRDELPHRRTGCHSRKDHARIYTCARRAGITIGRWIFLHSPVPSTLPFIVAASVAEQFDCSPPTKAKWVQARGLVTPGFSQVGIVPCDTAGRRVFSGISRFTRPCISALLHSHLISPPPVFKTSLRAARTSEINSILGTPS</sequence>
<comment type="caution">
    <text evidence="7">The sequence shown here is derived from an EMBL/GenBank/DDBJ whole genome shotgun (WGS) entry which is preliminary data.</text>
</comment>
<organism evidence="7 8">
    <name type="scientific">Dryococelus australis</name>
    <dbReference type="NCBI Taxonomy" id="614101"/>
    <lineage>
        <taxon>Eukaryota</taxon>
        <taxon>Metazoa</taxon>
        <taxon>Ecdysozoa</taxon>
        <taxon>Arthropoda</taxon>
        <taxon>Hexapoda</taxon>
        <taxon>Insecta</taxon>
        <taxon>Pterygota</taxon>
        <taxon>Neoptera</taxon>
        <taxon>Polyneoptera</taxon>
        <taxon>Phasmatodea</taxon>
        <taxon>Verophasmatodea</taxon>
        <taxon>Anareolatae</taxon>
        <taxon>Phasmatidae</taxon>
        <taxon>Eurycanthinae</taxon>
        <taxon>Dryococelus</taxon>
    </lineage>
</organism>
<feature type="transmembrane region" description="Helical" evidence="5">
    <location>
        <begin position="102"/>
        <end position="121"/>
    </location>
</feature>
<gene>
    <name evidence="7" type="ORF">PR048_031880</name>
</gene>
<dbReference type="Pfam" id="PF01061">
    <property type="entry name" value="ABC2_membrane"/>
    <property type="match status" value="1"/>
</dbReference>
<evidence type="ECO:0000259" key="6">
    <source>
        <dbReference type="Pfam" id="PF01061"/>
    </source>
</evidence>
<dbReference type="EMBL" id="JARBHB010000015">
    <property type="protein sequence ID" value="KAJ8868071.1"/>
    <property type="molecule type" value="Genomic_DNA"/>
</dbReference>
<feature type="domain" description="ABC-2 type transporter transmembrane" evidence="6">
    <location>
        <begin position="105"/>
        <end position="179"/>
    </location>
</feature>
<comment type="subcellular location">
    <subcellularLocation>
        <location evidence="1">Membrane</location>
        <topology evidence="1">Multi-pass membrane protein</topology>
    </subcellularLocation>
</comment>
<dbReference type="InterPro" id="IPR013525">
    <property type="entry name" value="ABC2_TM"/>
</dbReference>
<feature type="transmembrane region" description="Helical" evidence="5">
    <location>
        <begin position="158"/>
        <end position="180"/>
    </location>
</feature>
<evidence type="ECO:0000256" key="2">
    <source>
        <dbReference type="ARBA" id="ARBA00022692"/>
    </source>
</evidence>